<reference evidence="1 2" key="1">
    <citation type="submission" date="2014-04" db="EMBL/GenBank/DDBJ databases">
        <title>Evolutionary Origins and Diversification of the Mycorrhizal Mutualists.</title>
        <authorList>
            <consortium name="DOE Joint Genome Institute"/>
            <consortium name="Mycorrhizal Genomics Consortium"/>
            <person name="Kohler A."/>
            <person name="Kuo A."/>
            <person name="Nagy L.G."/>
            <person name="Floudas D."/>
            <person name="Copeland A."/>
            <person name="Barry K.W."/>
            <person name="Cichocki N."/>
            <person name="Veneault-Fourrey C."/>
            <person name="LaButti K."/>
            <person name="Lindquist E.A."/>
            <person name="Lipzen A."/>
            <person name="Lundell T."/>
            <person name="Morin E."/>
            <person name="Murat C."/>
            <person name="Riley R."/>
            <person name="Ohm R."/>
            <person name="Sun H."/>
            <person name="Tunlid A."/>
            <person name="Henrissat B."/>
            <person name="Grigoriev I.V."/>
            <person name="Hibbett D.S."/>
            <person name="Martin F."/>
        </authorList>
    </citation>
    <scope>NUCLEOTIDE SEQUENCE [LARGE SCALE GENOMIC DNA]</scope>
    <source>
        <strain evidence="1 2">Koide BX008</strain>
    </source>
</reference>
<dbReference type="AlphaFoldDB" id="A0A0C2WUE6"/>
<evidence type="ECO:0000313" key="1">
    <source>
        <dbReference type="EMBL" id="KIL60396.1"/>
    </source>
</evidence>
<dbReference type="HOGENOM" id="CLU_2704337_0_0_1"/>
<organism evidence="1 2">
    <name type="scientific">Amanita muscaria (strain Koide BX008)</name>
    <dbReference type="NCBI Taxonomy" id="946122"/>
    <lineage>
        <taxon>Eukaryota</taxon>
        <taxon>Fungi</taxon>
        <taxon>Dikarya</taxon>
        <taxon>Basidiomycota</taxon>
        <taxon>Agaricomycotina</taxon>
        <taxon>Agaricomycetes</taxon>
        <taxon>Agaricomycetidae</taxon>
        <taxon>Agaricales</taxon>
        <taxon>Pluteineae</taxon>
        <taxon>Amanitaceae</taxon>
        <taxon>Amanita</taxon>
    </lineage>
</organism>
<keyword evidence="2" id="KW-1185">Reference proteome</keyword>
<accession>A0A0C2WUE6</accession>
<dbReference type="Proteomes" id="UP000054549">
    <property type="component" value="Unassembled WGS sequence"/>
</dbReference>
<name>A0A0C2WUE6_AMAMK</name>
<dbReference type="EMBL" id="KN818299">
    <property type="protein sequence ID" value="KIL60396.1"/>
    <property type="molecule type" value="Genomic_DNA"/>
</dbReference>
<sequence>MVGKYATKSICGLGRFADDASSFLIDRNYSFSRSNNSFQTLVTFLDKSENSFTFEDAPFDPSIKTRTITVDGK</sequence>
<evidence type="ECO:0000313" key="2">
    <source>
        <dbReference type="Proteomes" id="UP000054549"/>
    </source>
</evidence>
<proteinExistence type="predicted"/>
<protein>
    <submittedName>
        <fullName evidence="1">Uncharacterized protein</fullName>
    </submittedName>
</protein>
<gene>
    <name evidence="1" type="ORF">M378DRAFT_168127</name>
</gene>
<dbReference type="InParanoid" id="A0A0C2WUE6"/>